<organism evidence="2 3">
    <name type="scientific">Hyunsoonleella aquatilis</name>
    <dbReference type="NCBI Taxonomy" id="2762758"/>
    <lineage>
        <taxon>Bacteria</taxon>
        <taxon>Pseudomonadati</taxon>
        <taxon>Bacteroidota</taxon>
        <taxon>Flavobacteriia</taxon>
        <taxon>Flavobacteriales</taxon>
        <taxon>Flavobacteriaceae</taxon>
    </lineage>
</organism>
<dbReference type="Proteomes" id="UP000656244">
    <property type="component" value="Unassembled WGS sequence"/>
</dbReference>
<accession>A0A923H7U0</accession>
<keyword evidence="3" id="KW-1185">Reference proteome</keyword>
<reference evidence="2" key="1">
    <citation type="submission" date="2020-08" db="EMBL/GenBank/DDBJ databases">
        <title>Hyunsoonleella sp. strain SJ7 genome sequencing and assembly.</title>
        <authorList>
            <person name="Kim I."/>
        </authorList>
    </citation>
    <scope>NUCLEOTIDE SEQUENCE</scope>
    <source>
        <strain evidence="2">SJ7</strain>
    </source>
</reference>
<dbReference type="PRINTS" id="PR00368">
    <property type="entry name" value="FADPNR"/>
</dbReference>
<evidence type="ECO:0000256" key="1">
    <source>
        <dbReference type="ARBA" id="ARBA00023002"/>
    </source>
</evidence>
<evidence type="ECO:0000313" key="3">
    <source>
        <dbReference type="Proteomes" id="UP000656244"/>
    </source>
</evidence>
<protein>
    <submittedName>
        <fullName evidence="2">NAD(P)-binding domain-containing protein</fullName>
    </submittedName>
</protein>
<dbReference type="GO" id="GO:0004497">
    <property type="term" value="F:monooxygenase activity"/>
    <property type="evidence" value="ECO:0007669"/>
    <property type="project" value="TreeGrafter"/>
</dbReference>
<keyword evidence="1" id="KW-0560">Oxidoreductase</keyword>
<dbReference type="InterPro" id="IPR036188">
    <property type="entry name" value="FAD/NAD-bd_sf"/>
</dbReference>
<gene>
    <name evidence="2" type="ORF">H7U19_03355</name>
</gene>
<dbReference type="Pfam" id="PF13738">
    <property type="entry name" value="Pyr_redox_3"/>
    <property type="match status" value="1"/>
</dbReference>
<comment type="caution">
    <text evidence="2">The sequence shown here is derived from an EMBL/GenBank/DDBJ whole genome shotgun (WGS) entry which is preliminary data.</text>
</comment>
<dbReference type="AlphaFoldDB" id="A0A923H7U0"/>
<dbReference type="PANTHER" id="PTHR43539:SF78">
    <property type="entry name" value="FLAVIN-CONTAINING MONOOXYGENASE"/>
    <property type="match status" value="1"/>
</dbReference>
<dbReference type="RefSeq" id="WP_186558780.1">
    <property type="nucleotide sequence ID" value="NZ_JACNMF010000001.1"/>
</dbReference>
<dbReference type="InterPro" id="IPR050982">
    <property type="entry name" value="Auxin_biosynth/cation_transpt"/>
</dbReference>
<proteinExistence type="predicted"/>
<evidence type="ECO:0000313" key="2">
    <source>
        <dbReference type="EMBL" id="MBC3757428.1"/>
    </source>
</evidence>
<dbReference type="EMBL" id="JACNMF010000001">
    <property type="protein sequence ID" value="MBC3757428.1"/>
    <property type="molecule type" value="Genomic_DNA"/>
</dbReference>
<dbReference type="GO" id="GO:0050660">
    <property type="term" value="F:flavin adenine dinucleotide binding"/>
    <property type="evidence" value="ECO:0007669"/>
    <property type="project" value="TreeGrafter"/>
</dbReference>
<dbReference type="Gene3D" id="3.50.50.60">
    <property type="entry name" value="FAD/NAD(P)-binding domain"/>
    <property type="match status" value="2"/>
</dbReference>
<name>A0A923H7U0_9FLAO</name>
<dbReference type="PRINTS" id="PR00469">
    <property type="entry name" value="PNDRDTASEII"/>
</dbReference>
<dbReference type="SUPFAM" id="SSF51905">
    <property type="entry name" value="FAD/NAD(P)-binding domain"/>
    <property type="match status" value="1"/>
</dbReference>
<sequence>MKANRILDVVVIGAGHAGISVSYYLKKENIPHMVFEKGRIGESWRSLRWDSFALNTPNWMNCLPEDTPPAKQKNNFYTKKEYIDYLQDFVNRNGLPILENSKVIRLTKNDRFKLFEIAFDLGRSTRYIFAKSIIVASGILNVPKIPELSKRIGKQINQIHVSKYRNASQLPKGTVLVIGGGQSGCQVTEDLLNAERKVYLSSSKVGRVPRRYRGRDFTEWFDLIKHWDEPIDKLADRSIITATNPLMSGVGTLGHSISLQGLNKKGATIVGRLNNATLDVLHFEDNVKEHIQYADEYCKDIKKRIDAIIQEKNISAACPKEDMDVSGDISDVDITKLELKVHNITTIIWATGFTGNFKWIQLPVLDQNYLPIHHKGESAVPGLVFFGFPWLASRKSGIVYGLNDEAQTAVKKIKDFLAESIKTGTTPESQVP</sequence>
<dbReference type="PANTHER" id="PTHR43539">
    <property type="entry name" value="FLAVIN-BINDING MONOOXYGENASE-LIKE PROTEIN (AFU_ORTHOLOGUE AFUA_4G09220)"/>
    <property type="match status" value="1"/>
</dbReference>